<keyword evidence="7" id="KW-1185">Reference proteome</keyword>
<dbReference type="PANTHER" id="PTHR42847">
    <property type="entry name" value="ALKANESULFONATE MONOOXYGENASE"/>
    <property type="match status" value="1"/>
</dbReference>
<reference evidence="6 7" key="1">
    <citation type="journal article" date="2019" name="Int. J. Syst. Evol. Microbiol.">
        <title>The Global Catalogue of Microorganisms (GCM) 10K type strain sequencing project: providing services to taxonomists for standard genome sequencing and annotation.</title>
        <authorList>
            <consortium name="The Broad Institute Genomics Platform"/>
            <consortium name="The Broad Institute Genome Sequencing Center for Infectious Disease"/>
            <person name="Wu L."/>
            <person name="Ma J."/>
        </authorList>
    </citation>
    <scope>NUCLEOTIDE SEQUENCE [LARGE SCALE GENOMIC DNA]</scope>
    <source>
        <strain evidence="6 7">JCM 15672</strain>
    </source>
</reference>
<dbReference type="Proteomes" id="UP001501196">
    <property type="component" value="Unassembled WGS sequence"/>
</dbReference>
<gene>
    <name evidence="6" type="ORF">GCM10009819_17490</name>
</gene>
<evidence type="ECO:0000256" key="4">
    <source>
        <dbReference type="ARBA" id="ARBA00023033"/>
    </source>
</evidence>
<evidence type="ECO:0000256" key="2">
    <source>
        <dbReference type="ARBA" id="ARBA00022643"/>
    </source>
</evidence>
<dbReference type="InterPro" id="IPR011251">
    <property type="entry name" value="Luciferase-like_dom"/>
</dbReference>
<dbReference type="Gene3D" id="3.20.20.30">
    <property type="entry name" value="Luciferase-like domain"/>
    <property type="match status" value="1"/>
</dbReference>
<protein>
    <submittedName>
        <fullName evidence="6">LLM class flavin-dependent oxidoreductase</fullName>
    </submittedName>
</protein>
<accession>A0ABN2UCZ2</accession>
<keyword evidence="2" id="KW-0288">FMN</keyword>
<evidence type="ECO:0000256" key="3">
    <source>
        <dbReference type="ARBA" id="ARBA00023002"/>
    </source>
</evidence>
<dbReference type="SUPFAM" id="SSF51679">
    <property type="entry name" value="Bacterial luciferase-like"/>
    <property type="match status" value="1"/>
</dbReference>
<keyword evidence="1" id="KW-0285">Flavoprotein</keyword>
<proteinExistence type="predicted"/>
<dbReference type="Pfam" id="PF00296">
    <property type="entry name" value="Bac_luciferase"/>
    <property type="match status" value="1"/>
</dbReference>
<dbReference type="RefSeq" id="WP_344371878.1">
    <property type="nucleotide sequence ID" value="NZ_BAAAPW010000002.1"/>
</dbReference>
<sequence length="335" mass="37328">MAMKFGLLLPHFGEEASREKLLEGSQLAERMGFDSVWVRDHLVFEPHGEMEKPNRTFYDALTTLTAIGAVTEKLELGTGSLIPFRHPLITALMAGTITQLVGPRLILGFGAGTFDHEFEAIGWGDLDRVEAVRSNAEILKRVFTENDVTYDDGIFSFDNVTIEPKPVGGRVPFWYCGATPRSARLAAEYADGWMPGRISLATMEKRIANMRELTDASGRPMPTVSVIPPTSIEETREEALKHVNVPGLLAWANKAKFAVKPPSGTFETVEDLEGQLIVGDPDEAVEELRKFEAIGTEHLVFDFRFKFDRFFEQIELLGTEVLPKMRERAAEPALT</sequence>
<organism evidence="6 7">
    <name type="scientific">Agromyces tropicus</name>
    <dbReference type="NCBI Taxonomy" id="555371"/>
    <lineage>
        <taxon>Bacteria</taxon>
        <taxon>Bacillati</taxon>
        <taxon>Actinomycetota</taxon>
        <taxon>Actinomycetes</taxon>
        <taxon>Micrococcales</taxon>
        <taxon>Microbacteriaceae</taxon>
        <taxon>Agromyces</taxon>
    </lineage>
</organism>
<keyword evidence="3" id="KW-0560">Oxidoreductase</keyword>
<feature type="domain" description="Luciferase-like" evidence="5">
    <location>
        <begin position="3"/>
        <end position="297"/>
    </location>
</feature>
<dbReference type="InterPro" id="IPR036661">
    <property type="entry name" value="Luciferase-like_sf"/>
</dbReference>
<dbReference type="PANTHER" id="PTHR42847:SF4">
    <property type="entry name" value="ALKANESULFONATE MONOOXYGENASE-RELATED"/>
    <property type="match status" value="1"/>
</dbReference>
<evidence type="ECO:0000259" key="5">
    <source>
        <dbReference type="Pfam" id="PF00296"/>
    </source>
</evidence>
<comment type="caution">
    <text evidence="6">The sequence shown here is derived from an EMBL/GenBank/DDBJ whole genome shotgun (WGS) entry which is preliminary data.</text>
</comment>
<evidence type="ECO:0000313" key="7">
    <source>
        <dbReference type="Proteomes" id="UP001501196"/>
    </source>
</evidence>
<keyword evidence="4" id="KW-0503">Monooxygenase</keyword>
<evidence type="ECO:0000313" key="6">
    <source>
        <dbReference type="EMBL" id="GAA2033891.1"/>
    </source>
</evidence>
<name>A0ABN2UCZ2_9MICO</name>
<dbReference type="InterPro" id="IPR050172">
    <property type="entry name" value="SsuD_RutA_monooxygenase"/>
</dbReference>
<evidence type="ECO:0000256" key="1">
    <source>
        <dbReference type="ARBA" id="ARBA00022630"/>
    </source>
</evidence>
<dbReference type="EMBL" id="BAAAPW010000002">
    <property type="protein sequence ID" value="GAA2033891.1"/>
    <property type="molecule type" value="Genomic_DNA"/>
</dbReference>